<feature type="compositionally biased region" description="Polar residues" evidence="12">
    <location>
        <begin position="3516"/>
        <end position="3528"/>
    </location>
</feature>
<dbReference type="SMART" id="SM00220">
    <property type="entry name" value="S_TKc"/>
    <property type="match status" value="1"/>
</dbReference>
<gene>
    <name evidence="16" type="ORF">Fmac_007913</name>
</gene>
<feature type="compositionally biased region" description="Basic and acidic residues" evidence="12">
    <location>
        <begin position="3974"/>
        <end position="3988"/>
    </location>
</feature>
<keyword evidence="8 11" id="KW-0067">ATP-binding</keyword>
<dbReference type="PROSITE" id="PS00107">
    <property type="entry name" value="PROTEIN_KINASE_ATP"/>
    <property type="match status" value="1"/>
</dbReference>
<feature type="region of interest" description="Disordered" evidence="12">
    <location>
        <begin position="2351"/>
        <end position="2388"/>
    </location>
</feature>
<dbReference type="InterPro" id="IPR003903">
    <property type="entry name" value="UIM_dom"/>
</dbReference>
<feature type="active site" description="Glycyl thioester intermediate" evidence="10">
    <location>
        <position position="3930"/>
    </location>
</feature>
<dbReference type="InterPro" id="IPR025527">
    <property type="entry name" value="HUWE1/Rev1_UBM"/>
</dbReference>
<dbReference type="CDD" id="cd14327">
    <property type="entry name" value="UBA_atUPL1_2_like"/>
    <property type="match status" value="1"/>
</dbReference>
<evidence type="ECO:0000256" key="2">
    <source>
        <dbReference type="ARBA" id="ARBA00004906"/>
    </source>
</evidence>
<dbReference type="FunFam" id="3.90.1750.10:FF:000003">
    <property type="entry name" value="E3 ubiquitin-protein ligase UPL1"/>
    <property type="match status" value="1"/>
</dbReference>
<feature type="region of interest" description="Disordered" evidence="12">
    <location>
        <begin position="1235"/>
        <end position="1254"/>
    </location>
</feature>
<dbReference type="InterPro" id="IPR010309">
    <property type="entry name" value="E3_Ub_ligase_DUF908"/>
</dbReference>
<dbReference type="FunFam" id="1.10.8.10:FF:000067">
    <property type="entry name" value="E3 ubiquitin-protein ligase UPL1"/>
    <property type="match status" value="1"/>
</dbReference>
<evidence type="ECO:0000256" key="10">
    <source>
        <dbReference type="PROSITE-ProRule" id="PRU00104"/>
    </source>
</evidence>
<dbReference type="SMART" id="SM00165">
    <property type="entry name" value="UBA"/>
    <property type="match status" value="1"/>
</dbReference>
<dbReference type="InterPro" id="IPR035983">
    <property type="entry name" value="Hect_E3_ubiquitin_ligase"/>
</dbReference>
<feature type="compositionally biased region" description="Polar residues" evidence="12">
    <location>
        <begin position="2899"/>
        <end position="2917"/>
    </location>
</feature>
<dbReference type="Pfam" id="PF14377">
    <property type="entry name" value="UBM"/>
    <property type="match status" value="3"/>
</dbReference>
<evidence type="ECO:0000313" key="17">
    <source>
        <dbReference type="Proteomes" id="UP001603857"/>
    </source>
</evidence>
<feature type="region of interest" description="Disordered" evidence="12">
    <location>
        <begin position="1"/>
        <end position="29"/>
    </location>
</feature>
<dbReference type="Pfam" id="PF22562">
    <property type="entry name" value="UBA_7"/>
    <property type="match status" value="1"/>
</dbReference>
<dbReference type="InterPro" id="IPR015940">
    <property type="entry name" value="UBA"/>
</dbReference>
<evidence type="ECO:0000256" key="8">
    <source>
        <dbReference type="ARBA" id="ARBA00022840"/>
    </source>
</evidence>
<dbReference type="SUPFAM" id="SSF56112">
    <property type="entry name" value="Protein kinase-like (PK-like)"/>
    <property type="match status" value="1"/>
</dbReference>
<sequence>MRKKRKGSETDATGDLPVVLAPNHGSASSNLKSHYSLEDCFRLKKRCKEDADTEPAASFKRRLAGIATAPPCGTSSLITPGRGLKRKIGCIDVATQMGRKKKIEDDYVSGETIGQGKFGSVWLCRSRVSGAEYACKTLRKGEETVHREVEIMQHLSGHSGVVTLQAVYEESECFHLVMELCPGGRLIDHMVKDGPYSEQRAAIVLKEVMLVIKYCHDMGVVHRDIKPENILLTASGKIKLADFGLAMRISEGLNLTGLAGSPAYVAPEVLLGSYSEKVDIWSAGVLLHALLVGSLPFQGDSLEAVFEAIKTVKLDFQNGMWESISKPARDLIGRMLTRDISARISADEVLRHPWILFYTAHSLKMLPVKTKLKNQMGSTCQQLAAPEPKFGGNRIDNYSLSEGSSSESCNSDEEDECVLIDVLASAISHVRISEPKRSRLCGPTGPIVQQGSSNMKANNLFVTKVIFYPPPADPRPPNGIFKIYSLHLFFNYPLRGGMFRFLALLNQRPLTTSWGEMTSVRSSWPSRLRQLLSSEGSIGPSIKLDSDPEQNVDIVSTSLRVIHIPDMHLRKEDDLSMLKQCIEQYNVPPELRFSLLTRIRYARAFRSARISRLYSRICLLSFIVLVQCSDAHDELVSFFANEPEYTNELIRVVRSEETISGSIRTLVMLALGAQLAAYTSSHERARILSGSSMNFTGGNRMILLNVLQRAILSLKSSNDPNSFAFVEALLQFYLLHVVSTSSGSNVRGSGMVPTFLPLLEDCDLAHIHLVCLAVKTLQKLMDYSSSAVSLFKELGGVELLAQRLQIEVHRVIGLVEEDANVMLTGESSRHSTHQLYSQKRLIKVSLKALGSAAYAPANSTRSQHSQDSSLPATLVLIFQNVNKFGGDIYYSAVTVMSEIIHKDPTCFSSLHEMGLPNAFLSSVVSGILPSSKALTCIPNGLGAICLNAKGLEVVRETSSLQFLANIFTSKKYVFAMNEAIVPLANSVEELLRHVASLRSTGVDIIIEIIHKIASFGDGIDTGSSSGKANEDSAMETDSEDKGNESHCCLVGTAESTAEGINDEQFVQLCIFHLMVLVHRTMENSETCRLFVEKSGIEALLKLLLRPTIAQSSDGMSIALHSTMVFKGFAQHHSTPLARAFCSCLREHLNEALTGFGVASGPLLLDPKMTTDNVFSSLFLVEFLLFLAASKDNRWVTALLTEFGNGSKDVLENIGRIHREVLWQIALLENAKPDIEDDGSCSTDSQQAEVDANETAEQRYNSIRQFLDPLLRRRTSGWSVESQFFDLINLYRDLGRVPGSQHRSNSVGPTSRRLGSSNQVHHSGSTDVLGAANKKESEKQKTYYSSCCDMVRSLSFHITHLFQELGKVMLQPSRRRDEIVSVSPSSKSVASTFANLVLDHMNFGGHVAEASISTKCRYFGKVIDFIDGILMERPDSCNPILLNCLYGHGVIQSVLTTFEATSQLLYAVNRTPASPMETDDANVKQDDKEDTENLWIYGSLASYGKFMDHLVTSSFILSSFTKPLLAQPLTSCDIPYPRDAEIFVKVLQSMVLKAVLPVWTHPQFVDCSHEFISNVISVIRHVYSGVEVKNVNGSTSARITSPPPNETAISTIVEMGFSRSRAEEALRHVGSNSVELAMEWLFSHPEETQEDDELARALAMSLGNSESDTKDTGPANDSVKQLEEEMVHLPHVDELLSTCAKLLQKESLAFPVRDLLMMICSQNDGQYRSNVVTFIVDRIKECGLVSGNENNTMLAALFHVLALILNEDSVAREAASKSGLIKIASDLLYQWNSGIGNREQHQVPKWVTAAFLALDRLLQVDQKLNSEIAELLKNEDVNVQQTSVIIDEDKQHKLQSALGLSSKYANVHEQKRLVEISCSCMKNQLPSDTMHAILLLCSNLTRNHYVSLTFFDAGGLNLLLSLPTSCLFPGFDNVAASIVRHVIEDPQTLQQAMESEIKQSLVAASNRHPNGRVNPRNFLLSLASVISRDPIIFMQAAQSVCQVEMVGERPYIVLLKDRDKEKSKEKEKEKDKSLEKDKTHNKDGKVGLGGTSTVASGNVHAKLHDSNSKNVKSFKKPTQSFVNVIELLLESICTFVAPPLKDDNASNVVSGSPSSSDMDIDVSTVRGKGKEVATVSEGNETSTEEASASLAKVVFILKLLMEILLMYSSSVHVLLRRDAEMSTTRGIYQKSHGSFGVGGIFYYILRNFLPYSRNSKKDKKVDGDWRQKLATRANQFIVAACVRSSEARRRVFTEISHIINEFFDSCNGVQPKPPGNEIQVFVDLLNDLLVARTPAGSSISAEASVTFMDVGLVKSLTHTLQVLDLDHGDSSKVVTGIIKALELVTKEHVHSVELSAGKGDKTKPSDPSPSGRTDNIGDMSQSMETSQANHNALQVDHVASVIQSYGGSEAVIDDMEHDHDLDGGFAPANEDEYMHETEEDARGHDNAIENVGLQFEIQSHGQENLDEDDEGDISGDEGEDVDEDDEDDEEHNDLEEDEVHHLPHPDTDHDDHEIDDDDFDEVMEEEEDEDEDDEDGVILRLEEGINGINVFDHIEVFGRDNNFPNESLHVMPVEVFGSRRHGRTTSIYSLLGRGGDNAAPSRHPLLVGPSSSFHPSTVQSDSITESSTGLDNIFRSLRSGRHGHRLNLWNENTQHSSGSHNGVVPQGLEELLVTQLRRPTAEKSSDNNIAEAGPQNKDEASQMHNSGGSRLDIPVESNAIQEGGNVTAASIDAANNNSDIRPVGNGTLQADVPSSHSPAVEMQFEHNDATVRDVEAVSQESSGSGATFGESLRSLDVEIGSADGHDDGGERQVSADRIAAGDSQAARTRRAAVPQGHSSPVGGRDASLHSVTEVSEHSNRDADQDGPAAEQQVNSDAGSGAIDPAFLDALPEELRAEVLSAQQGQVTQPSNAESQNNGDIDPEFLAALPPDIRAEVLAQQQAQRLHQSQELEGQPVEMDTVSIIATFPSELREEASLLVLLTSSDAILANLTPALVAEANMLRERFAHRYSRTLFGMYPRSRRGETSRREDIVSGLVEVRGSITSRRSAVAKVVEADGAPLVDTDALHALIRLFRIVQPLYKGQLQRLLLNLCAHSETRISLVKILMDLLMLDVRKPASYSSAVEPPYRLYGCQSNVMYSRPQSFDGVPPLLSRRILETLTYLARHHPFVAKILLQFRLHHPASREPDNADVGRGKSVMVVEDEINAGYISIAMLLGLLKQPLYLRSIAHLEQLLNLLDVIIDSAGSKSSPSDKSRISTEPVLGPQISAMEADVNTDSVISSALNASSQLNESSKRALSSIKECQAQQVLCDLPQAELQLLCSLLALEGLSENAYGLVAEVMKKLVAIAPIHCKLFVTHLAEAVRNLTSSAMDELRTFSEAMKALLSTTSSDGATILRVLQALSSLVTSMAEKENGGITPALSEVWEINSALEPLWHELSCCISKIEAYYESVAEFITPSRTSVSKPSSVMPPLPAGSQNILPYIESFFVVCEKLHPAQPGASNDTSVPVISDVEDTSTSGTRPKTSGPSVKVDDKHAAFAKFSEKHRKLLNAFIRQNPGLLEKSFSLMLKLPRFIDFDNKRSHFRSKIKHQHDHHHSPLRISVRRAYVLEDSYNQLRMRSTQDLKGRLTVHFQGEEGIDAGGLTREWYQLLSRVIFDKGALLFTTVGNESTFQPNPNSVYQTEHLSYFKFVGRVVGKALFDGQLLDVHFTRSFYKHILGAKVTYHDIEAIDPDYFRNLKWMLEASNDISDVLDLTFSIDADEEKLILYERTEVTDYELIPGGRNTKVTEENKHQYVDLVAEHRLTTAIRPQINAFLEGFTELIPRELISIFHDKELELLISGLPDIDLDNLRANTEYSGYSNASPVIQWFWEVVQGFSKEDKARLLQFVTGTSKVPLEGFSALQGISGAQRFQIHKAYGSSDHLPSAHTCYMDFRHCNPTLGVLLRQAHLHLAWPCVGRISAMRSIPPSKNNHFNKDEGYPPESKNEIPEQTSTGAPTHSKDEH</sequence>
<dbReference type="SUPFAM" id="SSF46934">
    <property type="entry name" value="UBA-like"/>
    <property type="match status" value="1"/>
</dbReference>
<feature type="region of interest" description="Disordered" evidence="12">
    <location>
        <begin position="2676"/>
        <end position="2711"/>
    </location>
</feature>
<dbReference type="SUPFAM" id="SSF56204">
    <property type="entry name" value="Hect, E3 ligase catalytic domain"/>
    <property type="match status" value="1"/>
</dbReference>
<feature type="binding site" evidence="11">
    <location>
        <position position="136"/>
    </location>
    <ligand>
        <name>ATP</name>
        <dbReference type="ChEBI" id="CHEBI:30616"/>
    </ligand>
</feature>
<dbReference type="PANTHER" id="PTHR11254:SF435">
    <property type="entry name" value="HECT-TYPE E3 UBIQUITIN TRANSFERASE"/>
    <property type="match status" value="1"/>
</dbReference>
<feature type="region of interest" description="Disordered" evidence="12">
    <location>
        <begin position="2018"/>
        <end position="2050"/>
    </location>
</feature>
<feature type="region of interest" description="Disordered" evidence="12">
    <location>
        <begin position="3499"/>
        <end position="3531"/>
    </location>
</feature>
<feature type="region of interest" description="Disordered" evidence="12">
    <location>
        <begin position="3967"/>
        <end position="4004"/>
    </location>
</feature>
<dbReference type="EC" id="2.3.2.26" evidence="3"/>
<dbReference type="PROSITE" id="PS50330">
    <property type="entry name" value="UIM"/>
    <property type="match status" value="1"/>
</dbReference>
<evidence type="ECO:0000259" key="15">
    <source>
        <dbReference type="PROSITE" id="PS50237"/>
    </source>
</evidence>
<feature type="domain" description="Protein kinase" evidence="13">
    <location>
        <begin position="107"/>
        <end position="355"/>
    </location>
</feature>
<dbReference type="SMART" id="SM00119">
    <property type="entry name" value="HECTc"/>
    <property type="match status" value="1"/>
</dbReference>
<feature type="region of interest" description="Disordered" evidence="12">
    <location>
        <begin position="2899"/>
        <end position="2923"/>
    </location>
</feature>
<accession>A0ABD1MVX3</accession>
<dbReference type="InterPro" id="IPR050409">
    <property type="entry name" value="E3_ubiq-protein_ligase"/>
</dbReference>
<evidence type="ECO:0000256" key="1">
    <source>
        <dbReference type="ARBA" id="ARBA00000885"/>
    </source>
</evidence>
<dbReference type="Pfam" id="PF00069">
    <property type="entry name" value="Pkinase"/>
    <property type="match status" value="1"/>
</dbReference>
<feature type="domain" description="HECT" evidence="15">
    <location>
        <begin position="3620"/>
        <end position="3931"/>
    </location>
</feature>
<dbReference type="GO" id="GO:0061630">
    <property type="term" value="F:ubiquitin protein ligase activity"/>
    <property type="evidence" value="ECO:0007669"/>
    <property type="project" value="UniProtKB-EC"/>
</dbReference>
<dbReference type="InterPro" id="IPR011009">
    <property type="entry name" value="Kinase-like_dom_sf"/>
</dbReference>
<dbReference type="CDD" id="cd05117">
    <property type="entry name" value="STKc_CAMK"/>
    <property type="match status" value="1"/>
</dbReference>
<feature type="compositionally biased region" description="Basic and acidic residues" evidence="12">
    <location>
        <begin position="2018"/>
        <end position="2044"/>
    </location>
</feature>
<evidence type="ECO:0000256" key="9">
    <source>
        <dbReference type="ARBA" id="ARBA00034494"/>
    </source>
</evidence>
<feature type="compositionally biased region" description="Basic and acidic residues" evidence="12">
    <location>
        <begin position="2497"/>
        <end position="2511"/>
    </location>
</feature>
<dbReference type="Pfam" id="PF00632">
    <property type="entry name" value="HECT"/>
    <property type="match status" value="1"/>
</dbReference>
<reference evidence="16 17" key="1">
    <citation type="submission" date="2024-08" db="EMBL/GenBank/DDBJ databases">
        <title>Insights into the chromosomal genome structure of Flemingia macrophylla.</title>
        <authorList>
            <person name="Ding Y."/>
            <person name="Zhao Y."/>
            <person name="Bi W."/>
            <person name="Wu M."/>
            <person name="Zhao G."/>
            <person name="Gong Y."/>
            <person name="Li W."/>
            <person name="Zhang P."/>
        </authorList>
    </citation>
    <scope>NUCLEOTIDE SEQUENCE [LARGE SCALE GENOMIC DNA]</scope>
    <source>
        <strain evidence="16">DYQJB</strain>
        <tissue evidence="16">Leaf</tissue>
    </source>
</reference>
<dbReference type="PROSITE" id="PS50011">
    <property type="entry name" value="PROTEIN_KINASE_DOM"/>
    <property type="match status" value="1"/>
</dbReference>
<keyword evidence="7 10" id="KW-0833">Ubl conjugation pathway</keyword>
<evidence type="ECO:0000313" key="16">
    <source>
        <dbReference type="EMBL" id="KAL2339973.1"/>
    </source>
</evidence>
<proteinExistence type="inferred from homology"/>
<dbReference type="Gene3D" id="3.30.2160.10">
    <property type="entry name" value="Hect, E3 ligase catalytic domain"/>
    <property type="match status" value="1"/>
</dbReference>
<dbReference type="Pfam" id="PF06025">
    <property type="entry name" value="DUF913"/>
    <property type="match status" value="1"/>
</dbReference>
<dbReference type="PROSITE" id="PS00108">
    <property type="entry name" value="PROTEIN_KINASE_ST"/>
    <property type="match status" value="1"/>
</dbReference>
<feature type="compositionally biased region" description="Polar residues" evidence="12">
    <location>
        <begin position="1300"/>
        <end position="1325"/>
    </location>
</feature>
<feature type="domain" description="UBA" evidence="14">
    <location>
        <begin position="1602"/>
        <end position="1643"/>
    </location>
</feature>
<feature type="region of interest" description="Disordered" evidence="12">
    <location>
        <begin position="1297"/>
        <end position="1333"/>
    </location>
</feature>
<dbReference type="Gene3D" id="1.10.8.10">
    <property type="entry name" value="DNA helicase RuvA subunit, C-terminal domain"/>
    <property type="match status" value="1"/>
</dbReference>
<dbReference type="PANTHER" id="PTHR11254">
    <property type="entry name" value="HECT DOMAIN UBIQUITIN-PROTEIN LIGASE"/>
    <property type="match status" value="1"/>
</dbReference>
<evidence type="ECO:0000256" key="5">
    <source>
        <dbReference type="ARBA" id="ARBA00022741"/>
    </source>
</evidence>
<comment type="similarity">
    <text evidence="9">Belongs to the UPL family. TOM1/PTR1 subfamily.</text>
</comment>
<dbReference type="InterPro" id="IPR017441">
    <property type="entry name" value="Protein_kinase_ATP_BS"/>
</dbReference>
<dbReference type="GO" id="GO:0016301">
    <property type="term" value="F:kinase activity"/>
    <property type="evidence" value="ECO:0007669"/>
    <property type="project" value="UniProtKB-KW"/>
</dbReference>
<evidence type="ECO:0000256" key="11">
    <source>
        <dbReference type="PROSITE-ProRule" id="PRU10141"/>
    </source>
</evidence>
<dbReference type="FunFam" id="1.10.510.10:FF:000641">
    <property type="entry name" value="Serine/threonine-protein kinase PEPKR2"/>
    <property type="match status" value="1"/>
</dbReference>
<evidence type="ECO:0000256" key="6">
    <source>
        <dbReference type="ARBA" id="ARBA00022777"/>
    </source>
</evidence>
<dbReference type="FunFam" id="3.30.2160.10:FF:000001">
    <property type="entry name" value="E3 ubiquitin-protein ligase NEDD4-like"/>
    <property type="match status" value="1"/>
</dbReference>
<dbReference type="PROSITE" id="PS50237">
    <property type="entry name" value="HECT"/>
    <property type="match status" value="1"/>
</dbReference>
<dbReference type="InterPro" id="IPR008271">
    <property type="entry name" value="Ser/Thr_kinase_AS"/>
</dbReference>
<dbReference type="Pfam" id="PF06012">
    <property type="entry name" value="DUF908"/>
    <property type="match status" value="1"/>
</dbReference>
<dbReference type="InterPro" id="IPR000569">
    <property type="entry name" value="HECT_dom"/>
</dbReference>
<dbReference type="InterPro" id="IPR010314">
    <property type="entry name" value="E3_Ub_ligase_DUF913"/>
</dbReference>
<name>A0ABD1MVX3_9FABA</name>
<evidence type="ECO:0000256" key="3">
    <source>
        <dbReference type="ARBA" id="ARBA00012485"/>
    </source>
</evidence>
<dbReference type="SUPFAM" id="SSF48371">
    <property type="entry name" value="ARM repeat"/>
    <property type="match status" value="1"/>
</dbReference>
<dbReference type="InterPro" id="IPR016024">
    <property type="entry name" value="ARM-type_fold"/>
</dbReference>
<feature type="compositionally biased region" description="Acidic residues" evidence="12">
    <location>
        <begin position="2463"/>
        <end position="2496"/>
    </location>
</feature>
<comment type="caution">
    <text evidence="16">The sequence shown here is derived from an EMBL/GenBank/DDBJ whole genome shotgun (WGS) entry which is preliminary data.</text>
</comment>
<dbReference type="InterPro" id="IPR009060">
    <property type="entry name" value="UBA-like_sf"/>
</dbReference>
<dbReference type="FunFam" id="3.90.1750.10:FF:000026">
    <property type="entry name" value="E3 ubiquitin-protein ligase HACE1"/>
    <property type="match status" value="1"/>
</dbReference>
<feature type="compositionally biased region" description="Polar residues" evidence="12">
    <location>
        <begin position="2745"/>
        <end position="2755"/>
    </location>
</feature>
<dbReference type="InterPro" id="IPR000719">
    <property type="entry name" value="Prot_kinase_dom"/>
</dbReference>
<feature type="compositionally biased region" description="Basic and acidic residues" evidence="12">
    <location>
        <begin position="2853"/>
        <end position="2862"/>
    </location>
</feature>
<organism evidence="16 17">
    <name type="scientific">Flemingia macrophylla</name>
    <dbReference type="NCBI Taxonomy" id="520843"/>
    <lineage>
        <taxon>Eukaryota</taxon>
        <taxon>Viridiplantae</taxon>
        <taxon>Streptophyta</taxon>
        <taxon>Embryophyta</taxon>
        <taxon>Tracheophyta</taxon>
        <taxon>Spermatophyta</taxon>
        <taxon>Magnoliopsida</taxon>
        <taxon>eudicotyledons</taxon>
        <taxon>Gunneridae</taxon>
        <taxon>Pentapetalae</taxon>
        <taxon>rosids</taxon>
        <taxon>fabids</taxon>
        <taxon>Fabales</taxon>
        <taxon>Fabaceae</taxon>
        <taxon>Papilionoideae</taxon>
        <taxon>50 kb inversion clade</taxon>
        <taxon>NPAAA clade</taxon>
        <taxon>indigoferoid/millettioid clade</taxon>
        <taxon>Phaseoleae</taxon>
        <taxon>Flemingia</taxon>
    </lineage>
</organism>
<dbReference type="Proteomes" id="UP001603857">
    <property type="component" value="Unassembled WGS sequence"/>
</dbReference>
<dbReference type="EMBL" id="JBGMDY010000003">
    <property type="protein sequence ID" value="KAL2339973.1"/>
    <property type="molecule type" value="Genomic_DNA"/>
</dbReference>
<evidence type="ECO:0000256" key="12">
    <source>
        <dbReference type="SAM" id="MobiDB-lite"/>
    </source>
</evidence>
<feature type="region of interest" description="Disordered" evidence="12">
    <location>
        <begin position="2735"/>
        <end position="2755"/>
    </location>
</feature>
<feature type="region of interest" description="Disordered" evidence="12">
    <location>
        <begin position="2461"/>
        <end position="2514"/>
    </location>
</feature>
<evidence type="ECO:0000259" key="13">
    <source>
        <dbReference type="PROSITE" id="PS50011"/>
    </source>
</evidence>
<evidence type="ECO:0000256" key="7">
    <source>
        <dbReference type="ARBA" id="ARBA00022786"/>
    </source>
</evidence>
<dbReference type="Gene3D" id="6.10.250.1630">
    <property type="match status" value="1"/>
</dbReference>
<evidence type="ECO:0000256" key="4">
    <source>
        <dbReference type="ARBA" id="ARBA00022679"/>
    </source>
</evidence>
<dbReference type="CDD" id="cd00078">
    <property type="entry name" value="HECTc"/>
    <property type="match status" value="1"/>
</dbReference>
<dbReference type="Gene3D" id="1.10.510.10">
    <property type="entry name" value="Transferase(Phosphotransferase) domain 1"/>
    <property type="match status" value="1"/>
</dbReference>
<dbReference type="Gene3D" id="3.90.1750.10">
    <property type="entry name" value="Hect, E3 ligase catalytic domains"/>
    <property type="match status" value="1"/>
</dbReference>
<protein>
    <recommendedName>
        <fullName evidence="3">HECT-type E3 ubiquitin transferase</fullName>
        <ecNumber evidence="3">2.3.2.26</ecNumber>
    </recommendedName>
</protein>
<comment type="catalytic activity">
    <reaction evidence="1">
        <text>S-ubiquitinyl-[E2 ubiquitin-conjugating enzyme]-L-cysteine + [acceptor protein]-L-lysine = [E2 ubiquitin-conjugating enzyme]-L-cysteine + N(6)-ubiquitinyl-[acceptor protein]-L-lysine.</text>
        <dbReference type="EC" id="2.3.2.26"/>
    </reaction>
</comment>
<evidence type="ECO:0000259" key="14">
    <source>
        <dbReference type="PROSITE" id="PS50030"/>
    </source>
</evidence>
<keyword evidence="17" id="KW-1185">Reference proteome</keyword>
<feature type="compositionally biased region" description="Polar residues" evidence="12">
    <location>
        <begin position="2367"/>
        <end position="2388"/>
    </location>
</feature>
<keyword evidence="4" id="KW-0808">Transferase</keyword>
<keyword evidence="6" id="KW-0418">Kinase</keyword>
<keyword evidence="5 11" id="KW-0547">Nucleotide-binding</keyword>
<dbReference type="PROSITE" id="PS50030">
    <property type="entry name" value="UBA"/>
    <property type="match status" value="1"/>
</dbReference>
<comment type="pathway">
    <text evidence="2">Protein modification; protein ubiquitination.</text>
</comment>
<feature type="region of interest" description="Disordered" evidence="12">
    <location>
        <begin position="2817"/>
        <end position="2882"/>
    </location>
</feature>
<dbReference type="GO" id="GO:0005524">
    <property type="term" value="F:ATP binding"/>
    <property type="evidence" value="ECO:0007669"/>
    <property type="project" value="UniProtKB-UniRule"/>
</dbReference>
<dbReference type="Gene3D" id="3.30.2410.10">
    <property type="entry name" value="Hect, E3 ligase catalytic domain"/>
    <property type="match status" value="1"/>
</dbReference>